<keyword evidence="1" id="KW-0694">RNA-binding</keyword>
<accession>A0AAD7T3I7</accession>
<feature type="region of interest" description="Disordered" evidence="3">
    <location>
        <begin position="282"/>
        <end position="384"/>
    </location>
</feature>
<reference evidence="6" key="1">
    <citation type="journal article" date="2023" name="Science">
        <title>Genome structures resolve the early diversification of teleost fishes.</title>
        <authorList>
            <person name="Parey E."/>
            <person name="Louis A."/>
            <person name="Montfort J."/>
            <person name="Bouchez O."/>
            <person name="Roques C."/>
            <person name="Iampietro C."/>
            <person name="Lluch J."/>
            <person name="Castinel A."/>
            <person name="Donnadieu C."/>
            <person name="Desvignes T."/>
            <person name="Floi Bucao C."/>
            <person name="Jouanno E."/>
            <person name="Wen M."/>
            <person name="Mejri S."/>
            <person name="Dirks R."/>
            <person name="Jansen H."/>
            <person name="Henkel C."/>
            <person name="Chen W.J."/>
            <person name="Zahm M."/>
            <person name="Cabau C."/>
            <person name="Klopp C."/>
            <person name="Thompson A.W."/>
            <person name="Robinson-Rechavi M."/>
            <person name="Braasch I."/>
            <person name="Lecointre G."/>
            <person name="Bobe J."/>
            <person name="Postlethwait J.H."/>
            <person name="Berthelot C."/>
            <person name="Roest Crollius H."/>
            <person name="Guiguen Y."/>
        </authorList>
    </citation>
    <scope>NUCLEOTIDE SEQUENCE</scope>
    <source>
        <strain evidence="6">NC1722</strain>
    </source>
</reference>
<dbReference type="GO" id="GO:0003726">
    <property type="term" value="F:double-stranded RNA adenosine deaminase activity"/>
    <property type="evidence" value="ECO:0007669"/>
    <property type="project" value="TreeGrafter"/>
</dbReference>
<dbReference type="GO" id="GO:0006396">
    <property type="term" value="P:RNA processing"/>
    <property type="evidence" value="ECO:0007669"/>
    <property type="project" value="TreeGrafter"/>
</dbReference>
<feature type="binding site" evidence="2">
    <location>
        <position position="418"/>
    </location>
    <ligand>
        <name>ATP</name>
        <dbReference type="ChEBI" id="CHEBI:30616"/>
    </ligand>
</feature>
<evidence type="ECO:0000259" key="5">
    <source>
        <dbReference type="PROSITE" id="PS50137"/>
    </source>
</evidence>
<keyword evidence="2" id="KW-0067">ATP-binding</keyword>
<dbReference type="GO" id="GO:0003725">
    <property type="term" value="F:double-stranded RNA binding"/>
    <property type="evidence" value="ECO:0007669"/>
    <property type="project" value="InterPro"/>
</dbReference>
<dbReference type="GO" id="GO:0008251">
    <property type="term" value="F:tRNA-specific adenosine deaminase activity"/>
    <property type="evidence" value="ECO:0007669"/>
    <property type="project" value="TreeGrafter"/>
</dbReference>
<dbReference type="SUPFAM" id="SSF56112">
    <property type="entry name" value="Protein kinase-like (PK-like)"/>
    <property type="match status" value="1"/>
</dbReference>
<dbReference type="PROSITE" id="PS50137">
    <property type="entry name" value="DS_RBD"/>
    <property type="match status" value="3"/>
</dbReference>
<dbReference type="InterPro" id="IPR044452">
    <property type="entry name" value="EIF2AK2_DSRM_1"/>
</dbReference>
<dbReference type="SMART" id="SM00358">
    <property type="entry name" value="DSRM"/>
    <property type="match status" value="3"/>
</dbReference>
<protein>
    <submittedName>
        <fullName evidence="6">Uncharacterized protein</fullName>
    </submittedName>
</protein>
<gene>
    <name evidence="6" type="ORF">AAFF_G00117270</name>
</gene>
<evidence type="ECO:0000256" key="2">
    <source>
        <dbReference type="PROSITE-ProRule" id="PRU10141"/>
    </source>
</evidence>
<dbReference type="GO" id="GO:0004672">
    <property type="term" value="F:protein kinase activity"/>
    <property type="evidence" value="ECO:0007669"/>
    <property type="project" value="InterPro"/>
</dbReference>
<dbReference type="Proteomes" id="UP001221898">
    <property type="component" value="Unassembled WGS sequence"/>
</dbReference>
<proteinExistence type="predicted"/>
<dbReference type="Gene3D" id="3.30.200.20">
    <property type="entry name" value="Phosphorylase Kinase, domain 1"/>
    <property type="match status" value="1"/>
</dbReference>
<dbReference type="FunFam" id="3.30.160.20:FF:000045">
    <property type="entry name" value="Eukaryotic translation initiation factor 2-alpha kinase 2"/>
    <property type="match status" value="1"/>
</dbReference>
<dbReference type="EMBL" id="JAINUG010000018">
    <property type="protein sequence ID" value="KAJ8412776.1"/>
    <property type="molecule type" value="Genomic_DNA"/>
</dbReference>
<dbReference type="PANTHER" id="PTHR10910">
    <property type="entry name" value="EUKARYOTE SPECIFIC DSRNA BINDING PROTEIN"/>
    <property type="match status" value="1"/>
</dbReference>
<comment type="caution">
    <text evidence="6">The sequence shown here is derived from an EMBL/GenBank/DDBJ whole genome shotgun (WGS) entry which is preliminary data.</text>
</comment>
<name>A0AAD7T3I7_9TELE</name>
<dbReference type="GO" id="GO:0005737">
    <property type="term" value="C:cytoplasm"/>
    <property type="evidence" value="ECO:0007669"/>
    <property type="project" value="TreeGrafter"/>
</dbReference>
<dbReference type="GO" id="GO:0005524">
    <property type="term" value="F:ATP binding"/>
    <property type="evidence" value="ECO:0007669"/>
    <property type="project" value="UniProtKB-UniRule"/>
</dbReference>
<dbReference type="PROSITE" id="PS50011">
    <property type="entry name" value="PROTEIN_KINASE_DOM"/>
    <property type="match status" value="1"/>
</dbReference>
<dbReference type="Pfam" id="PF00035">
    <property type="entry name" value="dsrm"/>
    <property type="match status" value="3"/>
</dbReference>
<sequence length="453" mass="51106">MAVQNYVMALNEFAQRSRLILKYEDVSTDGPDHLRTFTIRVVMGDQIYPEGVGLNKKEAKQNAAKNAFDAIDAIDGGSIQQNLSVCRPECASPHPVQGPITQPNYVCWLNEYCQKRRLTIKPIESTMMNITNITYSCRYVVGGSEFPETFGSTRKEAKEEAAKAVYQEVCREPIREEVDEKQKEGAIGQKEVLSQSVSTPCSSAPETPSMKHETNCMGLLNHHCQKNKTVHDYKLIDKRGPAHSPFFVYKVVIDKKEYPEGEGNTAKEAKQHAAQLAWDALQQPDWSSQASSRSTVSEDSTSSPSSKCDSEDKIETENKAKSTSESIIFKDSSNVNNPKMAYNPEDVKPKRRSAPRFSMGNNNDQERGTPLLKNNNLPEKTNQKQTQYYDKIQPIGKGGFGRVFKARKKIENKYVAVKIVKNTEKALREINALSDLQHPNIVRYYHAWIEDTR</sequence>
<feature type="domain" description="DRBM" evidence="5">
    <location>
        <begin position="104"/>
        <end position="171"/>
    </location>
</feature>
<dbReference type="CDD" id="cd19875">
    <property type="entry name" value="DSRM_EIF2AK2-like"/>
    <property type="match status" value="1"/>
</dbReference>
<evidence type="ECO:0000313" key="7">
    <source>
        <dbReference type="Proteomes" id="UP001221898"/>
    </source>
</evidence>
<feature type="compositionally biased region" description="Basic and acidic residues" evidence="3">
    <location>
        <begin position="308"/>
        <end position="322"/>
    </location>
</feature>
<feature type="domain" description="DRBM" evidence="5">
    <location>
        <begin position="5"/>
        <end position="73"/>
    </location>
</feature>
<dbReference type="AlphaFoldDB" id="A0AAD7T3I7"/>
<dbReference type="Gene3D" id="3.30.160.20">
    <property type="match status" value="3"/>
</dbReference>
<evidence type="ECO:0000256" key="3">
    <source>
        <dbReference type="SAM" id="MobiDB-lite"/>
    </source>
</evidence>
<feature type="compositionally biased region" description="Polar residues" evidence="3">
    <location>
        <begin position="323"/>
        <end position="337"/>
    </location>
</feature>
<dbReference type="GO" id="GO:0006382">
    <property type="term" value="P:adenosine to inosine editing"/>
    <property type="evidence" value="ECO:0007669"/>
    <property type="project" value="TreeGrafter"/>
</dbReference>
<evidence type="ECO:0000259" key="4">
    <source>
        <dbReference type="PROSITE" id="PS50011"/>
    </source>
</evidence>
<dbReference type="GO" id="GO:0005730">
    <property type="term" value="C:nucleolus"/>
    <property type="evidence" value="ECO:0007669"/>
    <property type="project" value="TreeGrafter"/>
</dbReference>
<dbReference type="InterPro" id="IPR017441">
    <property type="entry name" value="Protein_kinase_ATP_BS"/>
</dbReference>
<dbReference type="InterPro" id="IPR014720">
    <property type="entry name" value="dsRBD_dom"/>
</dbReference>
<organism evidence="6 7">
    <name type="scientific">Aldrovandia affinis</name>
    <dbReference type="NCBI Taxonomy" id="143900"/>
    <lineage>
        <taxon>Eukaryota</taxon>
        <taxon>Metazoa</taxon>
        <taxon>Chordata</taxon>
        <taxon>Craniata</taxon>
        <taxon>Vertebrata</taxon>
        <taxon>Euteleostomi</taxon>
        <taxon>Actinopterygii</taxon>
        <taxon>Neopterygii</taxon>
        <taxon>Teleostei</taxon>
        <taxon>Notacanthiformes</taxon>
        <taxon>Halosauridae</taxon>
        <taxon>Aldrovandia</taxon>
    </lineage>
</organism>
<feature type="domain" description="DRBM" evidence="5">
    <location>
        <begin position="215"/>
        <end position="283"/>
    </location>
</feature>
<feature type="domain" description="Protein kinase" evidence="4">
    <location>
        <begin position="389"/>
        <end position="453"/>
    </location>
</feature>
<dbReference type="InterPro" id="IPR011009">
    <property type="entry name" value="Kinase-like_dom_sf"/>
</dbReference>
<dbReference type="InterPro" id="IPR000719">
    <property type="entry name" value="Prot_kinase_dom"/>
</dbReference>
<dbReference type="PROSITE" id="PS00107">
    <property type="entry name" value="PROTEIN_KINASE_ATP"/>
    <property type="match status" value="1"/>
</dbReference>
<feature type="compositionally biased region" description="Low complexity" evidence="3">
    <location>
        <begin position="291"/>
        <end position="307"/>
    </location>
</feature>
<keyword evidence="2" id="KW-0547">Nucleotide-binding</keyword>
<dbReference type="CDD" id="cd19903">
    <property type="entry name" value="DSRM_EIF2AK2_rpt1"/>
    <property type="match status" value="1"/>
</dbReference>
<evidence type="ECO:0000313" key="6">
    <source>
        <dbReference type="EMBL" id="KAJ8412776.1"/>
    </source>
</evidence>
<dbReference type="Pfam" id="PF00069">
    <property type="entry name" value="Pkinase"/>
    <property type="match status" value="1"/>
</dbReference>
<keyword evidence="7" id="KW-1185">Reference proteome</keyword>
<dbReference type="SUPFAM" id="SSF54768">
    <property type="entry name" value="dsRNA-binding domain-like"/>
    <property type="match status" value="3"/>
</dbReference>
<dbReference type="PANTHER" id="PTHR10910:SF106">
    <property type="entry name" value="ADENOSINE DEAMINASE DOMAIN-CONTAINING PROTEIN 2"/>
    <property type="match status" value="1"/>
</dbReference>
<feature type="compositionally biased region" description="Polar residues" evidence="3">
    <location>
        <begin position="372"/>
        <end position="384"/>
    </location>
</feature>
<evidence type="ECO:0000256" key="1">
    <source>
        <dbReference type="PROSITE-ProRule" id="PRU00266"/>
    </source>
</evidence>